<dbReference type="InterPro" id="IPR041796">
    <property type="entry name" value="Mre11_N"/>
</dbReference>
<dbReference type="PIRSF" id="PIRSF033091">
    <property type="entry name" value="Pesterase_YhaO"/>
    <property type="match status" value="1"/>
</dbReference>
<proteinExistence type="predicted"/>
<keyword evidence="1" id="KW-0378">Hydrolase</keyword>
<dbReference type="PANTHER" id="PTHR30337:SF7">
    <property type="entry name" value="PHOSPHOESTERASE"/>
    <property type="match status" value="1"/>
</dbReference>
<dbReference type="AlphaFoldDB" id="A0A1J5QY53"/>
<gene>
    <name evidence="3" type="primary">yhaO_2</name>
    <name evidence="3" type="ORF">GALL_358200</name>
</gene>
<dbReference type="InterPro" id="IPR050535">
    <property type="entry name" value="DNA_Repair-Maintenance_Comp"/>
</dbReference>
<dbReference type="InterPro" id="IPR004843">
    <property type="entry name" value="Calcineurin-like_PHP"/>
</dbReference>
<dbReference type="InterPro" id="IPR014576">
    <property type="entry name" value="Pesterase_YhaO"/>
</dbReference>
<sequence length="418" mass="44874">MRFIHAADLHLDSPLTGLSAYPDAPTELLRTATRDAFDKLVTLAVDEAVDFMVVAGDVYDGSWKDFNTGIYFARQMGRLKAAGIPVYLLHGNHDAESEMTKRLSLPDNVHVFPSSKAASFELPELEVALHGRSFKNAATTEDLVPGYPAPRQGWFNIGVLHTALEGYAAHAAYAPCSLAELQAKGYQYWALGHVHEHQLWPGEATIAFPGNLQGRNIRETGAKGALLVTTDGEHVLAVEQVFVDVLRWHRVEVDVSAARSLADASRLVGRALEGLVGADDSALPMAVRVRLHGRSAAHGELFGLETPLRAEVLAQAAAIAGERIWIEKVVVDTQPLQTAESLAARGDAVADLQSILAAAADDDALLDALQGDFADLLARLPLDIAPAAPLLQAVREGRLPELVRDTVPSLLARVAAAE</sequence>
<feature type="domain" description="Calcineurin-like phosphoesterase" evidence="2">
    <location>
        <begin position="1"/>
        <end position="196"/>
    </location>
</feature>
<name>A0A1J5QY53_9ZZZZ</name>
<evidence type="ECO:0000313" key="3">
    <source>
        <dbReference type="EMBL" id="OIQ82387.1"/>
    </source>
</evidence>
<evidence type="ECO:0000259" key="2">
    <source>
        <dbReference type="Pfam" id="PF00149"/>
    </source>
</evidence>
<dbReference type="EMBL" id="MLJW01000810">
    <property type="protein sequence ID" value="OIQ82387.1"/>
    <property type="molecule type" value="Genomic_DNA"/>
</dbReference>
<comment type="caution">
    <text evidence="3">The sequence shown here is derived from an EMBL/GenBank/DDBJ whole genome shotgun (WGS) entry which is preliminary data.</text>
</comment>
<dbReference type="CDD" id="cd00840">
    <property type="entry name" value="MPP_Mre11_N"/>
    <property type="match status" value="1"/>
</dbReference>
<dbReference type="Pfam" id="PF00149">
    <property type="entry name" value="Metallophos"/>
    <property type="match status" value="1"/>
</dbReference>
<dbReference type="InterPro" id="IPR029052">
    <property type="entry name" value="Metallo-depent_PP-like"/>
</dbReference>
<dbReference type="SUPFAM" id="SSF56300">
    <property type="entry name" value="Metallo-dependent phosphatases"/>
    <property type="match status" value="1"/>
</dbReference>
<dbReference type="Gene3D" id="3.60.21.10">
    <property type="match status" value="1"/>
</dbReference>
<accession>A0A1J5QY53</accession>
<dbReference type="PANTHER" id="PTHR30337">
    <property type="entry name" value="COMPONENT OF ATP-DEPENDENT DSDNA EXONUCLEASE"/>
    <property type="match status" value="1"/>
</dbReference>
<evidence type="ECO:0000256" key="1">
    <source>
        <dbReference type="ARBA" id="ARBA00022801"/>
    </source>
</evidence>
<dbReference type="GO" id="GO:0016787">
    <property type="term" value="F:hydrolase activity"/>
    <property type="evidence" value="ECO:0007669"/>
    <property type="project" value="UniProtKB-KW"/>
</dbReference>
<protein>
    <submittedName>
        <fullName evidence="3">Putative metallophosphoesterase YhaO</fullName>
    </submittedName>
</protein>
<reference evidence="3" key="1">
    <citation type="submission" date="2016-10" db="EMBL/GenBank/DDBJ databases">
        <title>Sequence of Gallionella enrichment culture.</title>
        <authorList>
            <person name="Poehlein A."/>
            <person name="Muehling M."/>
            <person name="Daniel R."/>
        </authorList>
    </citation>
    <scope>NUCLEOTIDE SEQUENCE</scope>
</reference>
<organism evidence="3">
    <name type="scientific">mine drainage metagenome</name>
    <dbReference type="NCBI Taxonomy" id="410659"/>
    <lineage>
        <taxon>unclassified sequences</taxon>
        <taxon>metagenomes</taxon>
        <taxon>ecological metagenomes</taxon>
    </lineage>
</organism>